<comment type="caution">
    <text evidence="1">The sequence shown here is derived from an EMBL/GenBank/DDBJ whole genome shotgun (WGS) entry which is preliminary data.</text>
</comment>
<dbReference type="RefSeq" id="WP_074824318.1">
    <property type="nucleotide sequence ID" value="NZ_FOLW01000012.1"/>
</dbReference>
<evidence type="ECO:0000313" key="2">
    <source>
        <dbReference type="Proteomes" id="UP000226420"/>
    </source>
</evidence>
<sequence>MVFGDPNHFAILIEYLPQWSEVQGSFKNGLFHFCIDGRMYPDSARVATLGGDISCLSNGNALVLPITSEDIFNMGKKEAFFFLLGTMLPERVDPEIEVSDDFVTSYQYQASTYNLEDDCCYVFAVSFKDMIRILGAKLSTLSGDGDIGYHWIDINDPHISDVILKKEIVKDIVDSTINFYSSL</sequence>
<protein>
    <submittedName>
        <fullName evidence="1">Immunity protein 42</fullName>
    </submittedName>
</protein>
<dbReference type="Proteomes" id="UP000226420">
    <property type="component" value="Unassembled WGS sequence"/>
</dbReference>
<gene>
    <name evidence="1" type="ORF">SAMN02745723_11228</name>
</gene>
<dbReference type="EMBL" id="FOLW01000012">
    <property type="protein sequence ID" value="SFD28950.1"/>
    <property type="molecule type" value="Genomic_DNA"/>
</dbReference>
<dbReference type="AlphaFoldDB" id="A0AAJ4WCV8"/>
<dbReference type="Pfam" id="PF15593">
    <property type="entry name" value="Imm42"/>
    <property type="match status" value="1"/>
</dbReference>
<name>A0AAJ4WCV8_9GAMM</name>
<reference evidence="1 2" key="1">
    <citation type="submission" date="2016-10" db="EMBL/GenBank/DDBJ databases">
        <authorList>
            <person name="Varghese N."/>
            <person name="Submissions S."/>
        </authorList>
    </citation>
    <scope>NUCLEOTIDE SEQUENCE [LARGE SCALE GENOMIC DNA]</scope>
    <source>
        <strain evidence="1 2">DSM 5563</strain>
    </source>
</reference>
<dbReference type="InterPro" id="IPR028958">
    <property type="entry name" value="Imm42"/>
</dbReference>
<evidence type="ECO:0000313" key="1">
    <source>
        <dbReference type="EMBL" id="SFD28950.1"/>
    </source>
</evidence>
<organism evidence="1 2">
    <name type="scientific">Pragia fontium DSM 5563 = ATCC 49100</name>
    <dbReference type="NCBI Taxonomy" id="1122977"/>
    <lineage>
        <taxon>Bacteria</taxon>
        <taxon>Pseudomonadati</taxon>
        <taxon>Pseudomonadota</taxon>
        <taxon>Gammaproteobacteria</taxon>
        <taxon>Enterobacterales</taxon>
        <taxon>Budviciaceae</taxon>
        <taxon>Pragia</taxon>
    </lineage>
</organism>
<proteinExistence type="predicted"/>
<accession>A0AAJ4WCV8</accession>